<reference evidence="1 2" key="1">
    <citation type="submission" date="2016-07" db="EMBL/GenBank/DDBJ databases">
        <title>Multi-omics approach to identify versatile polysaccharide utilization systems of a marine flavobacterium Gramella flava.</title>
        <authorList>
            <person name="Tang K."/>
        </authorList>
    </citation>
    <scope>NUCLEOTIDE SEQUENCE [LARGE SCALE GENOMIC DNA]</scope>
    <source>
        <strain evidence="1 2">JLT2011</strain>
    </source>
</reference>
<dbReference type="RefSeq" id="WP_083643697.1">
    <property type="nucleotide sequence ID" value="NZ_AMRU01000002.1"/>
</dbReference>
<evidence type="ECO:0000313" key="2">
    <source>
        <dbReference type="Proteomes" id="UP000186230"/>
    </source>
</evidence>
<keyword evidence="2" id="KW-1185">Reference proteome</keyword>
<proteinExistence type="predicted"/>
<dbReference type="InterPro" id="IPR019619">
    <property type="entry name" value="DUF2490"/>
</dbReference>
<sequence>MTTSFFKFLFFGICLVFISFPMRAQDAFSAFLEPEISINWNRPNRWSFNFAFGNRDILHERQETQFSVQHLELTHFTSYEVGFYGKLSLGLRYRFREMFDNANHNEVRIIQQYARERSFNRVAVAHRFRLEERFRDRTTFRNRYRFSVEFPLNGDRVNRNEFFLVTETEALWSLGKQEKPSLEQRFGVSLGRAISKDAKLELGTEYRLNDYMKETAGELFISTQLSISI</sequence>
<name>A0A1L7I3T7_9FLAO</name>
<dbReference type="Proteomes" id="UP000186230">
    <property type="component" value="Chromosome"/>
</dbReference>
<dbReference type="KEGG" id="gfl:GRFL_1140"/>
<dbReference type="OrthoDB" id="1436620at2"/>
<dbReference type="AlphaFoldDB" id="A0A1L7I3T7"/>
<dbReference type="Pfam" id="PF10677">
    <property type="entry name" value="DUF2490"/>
    <property type="match status" value="1"/>
</dbReference>
<protein>
    <submittedName>
        <fullName evidence="1">Uncharacterized protein</fullName>
    </submittedName>
</protein>
<organism evidence="1 2">
    <name type="scientific">Christiangramia flava JLT2011</name>
    <dbReference type="NCBI Taxonomy" id="1229726"/>
    <lineage>
        <taxon>Bacteria</taxon>
        <taxon>Pseudomonadati</taxon>
        <taxon>Bacteroidota</taxon>
        <taxon>Flavobacteriia</taxon>
        <taxon>Flavobacteriales</taxon>
        <taxon>Flavobacteriaceae</taxon>
        <taxon>Christiangramia</taxon>
    </lineage>
</organism>
<dbReference type="EMBL" id="CP016359">
    <property type="protein sequence ID" value="APU67864.1"/>
    <property type="molecule type" value="Genomic_DNA"/>
</dbReference>
<evidence type="ECO:0000313" key="1">
    <source>
        <dbReference type="EMBL" id="APU67864.1"/>
    </source>
</evidence>
<dbReference type="STRING" id="1229726.GRFL_1140"/>
<accession>A0A1L7I3T7</accession>
<gene>
    <name evidence="1" type="ORF">GRFL_1140</name>
</gene>